<organism evidence="15 16">
    <name type="scientific">Acaryochloris marina (strain MBIC 11017)</name>
    <dbReference type="NCBI Taxonomy" id="329726"/>
    <lineage>
        <taxon>Bacteria</taxon>
        <taxon>Bacillati</taxon>
        <taxon>Cyanobacteriota</taxon>
        <taxon>Cyanophyceae</taxon>
        <taxon>Acaryochloridales</taxon>
        <taxon>Acaryochloridaceae</taxon>
        <taxon>Acaryochloris</taxon>
    </lineage>
</organism>
<evidence type="ECO:0000256" key="1">
    <source>
        <dbReference type="ARBA" id="ARBA00001946"/>
    </source>
</evidence>
<dbReference type="Gene3D" id="1.10.3090.10">
    <property type="entry name" value="cca-adding enzyme, domain 2"/>
    <property type="match status" value="1"/>
</dbReference>
<evidence type="ECO:0000256" key="7">
    <source>
        <dbReference type="ARBA" id="ARBA00022723"/>
    </source>
</evidence>
<dbReference type="Pfam" id="PF13735">
    <property type="entry name" value="tRNA_NucTran2_2"/>
    <property type="match status" value="1"/>
</dbReference>
<feature type="domain" description="CCA-adding enzyme C-terminal" evidence="14">
    <location>
        <begin position="272"/>
        <end position="425"/>
    </location>
</feature>
<evidence type="ECO:0000256" key="9">
    <source>
        <dbReference type="ARBA" id="ARBA00022842"/>
    </source>
</evidence>
<evidence type="ECO:0000256" key="8">
    <source>
        <dbReference type="ARBA" id="ARBA00022741"/>
    </source>
</evidence>
<comment type="cofactor">
    <cofactor evidence="1">
        <name>Mg(2+)</name>
        <dbReference type="ChEBI" id="CHEBI:18420"/>
    </cofactor>
</comment>
<proteinExistence type="inferred from homology"/>
<keyword evidence="10 11" id="KW-0694">RNA-binding</keyword>
<accession>B0CCX6</accession>
<evidence type="ECO:0000259" key="13">
    <source>
        <dbReference type="Pfam" id="PF12627"/>
    </source>
</evidence>
<dbReference type="CDD" id="cd05398">
    <property type="entry name" value="NT_ClassII-CCAase"/>
    <property type="match status" value="1"/>
</dbReference>
<dbReference type="SUPFAM" id="SSF81301">
    <property type="entry name" value="Nucleotidyltransferase"/>
    <property type="match status" value="1"/>
</dbReference>
<evidence type="ECO:0000259" key="12">
    <source>
        <dbReference type="Pfam" id="PF01743"/>
    </source>
</evidence>
<evidence type="ECO:0000313" key="15">
    <source>
        <dbReference type="EMBL" id="ABW30418.1"/>
    </source>
</evidence>
<name>B0CCX6_ACAM1</name>
<evidence type="ECO:0000256" key="10">
    <source>
        <dbReference type="ARBA" id="ARBA00022884"/>
    </source>
</evidence>
<dbReference type="OrthoDB" id="9805698at2"/>
<dbReference type="GO" id="GO:0016779">
    <property type="term" value="F:nucleotidyltransferase activity"/>
    <property type="evidence" value="ECO:0007669"/>
    <property type="project" value="UniProtKB-KW"/>
</dbReference>
<dbReference type="eggNOG" id="COG0617">
    <property type="taxonomic scope" value="Bacteria"/>
</dbReference>
<evidence type="ECO:0000259" key="14">
    <source>
        <dbReference type="Pfam" id="PF13735"/>
    </source>
</evidence>
<keyword evidence="16" id="KW-1185">Reference proteome</keyword>
<dbReference type="Proteomes" id="UP000000268">
    <property type="component" value="Chromosome"/>
</dbReference>
<dbReference type="Pfam" id="PF12627">
    <property type="entry name" value="PolyA_pol_RNAbd"/>
    <property type="match status" value="1"/>
</dbReference>
<protein>
    <submittedName>
        <fullName evidence="15">PolyA polymerase</fullName>
    </submittedName>
</protein>
<dbReference type="InterPro" id="IPR032810">
    <property type="entry name" value="CCA-adding_enz_C"/>
</dbReference>
<dbReference type="GO" id="GO:0000166">
    <property type="term" value="F:nucleotide binding"/>
    <property type="evidence" value="ECO:0007669"/>
    <property type="project" value="UniProtKB-KW"/>
</dbReference>
<sequence length="442" mass="48473">MSIQSVLAPQTWPFPASDLPQSACLVGGCVRDALLNRHTAYLDLDFVLPKAAVETARRVSESCNAGFVLLDAERDIARVVFPDATADFALQVGDSLEEDLQRRDYTINAIAYHPFSDTVVDPLMGQQDLDAGVLRMIAAKNLEEDPLRLLRAYRQAAQLGFTIEPQTQANIRQLTPQLKGIAAERIKVELSYLLSDSKATPWVHQLWQDGLLSTSFPHASSTSLAFLPAIDQAASLLQKEVPDLATAFHQELNERAQGKEAAQRTLLSTTKWVSLLSDNPTQAEITLKQMKFSRGEIHVITRVLNGWPRLKQLLQQEHCRRVDQFYLFQDADTTFPAVVMVTLAVELMQQSLRGAETPSCLPALKPWIAEYLNPLSALAHPQPLLSGSALMKSLHLSPGPEVGHLLSQLTLAQAEGSITTSEEALALAQTLVSSTPSTAENG</sequence>
<evidence type="ECO:0000313" key="16">
    <source>
        <dbReference type="Proteomes" id="UP000000268"/>
    </source>
</evidence>
<evidence type="ECO:0000256" key="6">
    <source>
        <dbReference type="ARBA" id="ARBA00022695"/>
    </source>
</evidence>
<dbReference type="InterPro" id="IPR032828">
    <property type="entry name" value="PolyA_RNA-bd"/>
</dbReference>
<keyword evidence="8" id="KW-0547">Nucleotide-binding</keyword>
<keyword evidence="9" id="KW-0460">Magnesium</keyword>
<dbReference type="EMBL" id="CP000828">
    <property type="protein sequence ID" value="ABW30418.1"/>
    <property type="molecule type" value="Genomic_DNA"/>
</dbReference>
<dbReference type="AlphaFoldDB" id="B0CCX6"/>
<feature type="domain" description="tRNA nucleotidyltransferase/poly(A) polymerase RNA and SrmB- binding" evidence="13">
    <location>
        <begin position="160"/>
        <end position="219"/>
    </location>
</feature>
<feature type="domain" description="Poly A polymerase head" evidence="12">
    <location>
        <begin position="25"/>
        <end position="135"/>
    </location>
</feature>
<dbReference type="GO" id="GO:0008033">
    <property type="term" value="P:tRNA processing"/>
    <property type="evidence" value="ECO:0007669"/>
    <property type="project" value="UniProtKB-KW"/>
</dbReference>
<dbReference type="SUPFAM" id="SSF81891">
    <property type="entry name" value="Poly A polymerase C-terminal region-like"/>
    <property type="match status" value="1"/>
</dbReference>
<comment type="similarity">
    <text evidence="2 11">Belongs to the tRNA nucleotidyltransferase/poly(A) polymerase family.</text>
</comment>
<evidence type="ECO:0000256" key="5">
    <source>
        <dbReference type="ARBA" id="ARBA00022694"/>
    </source>
</evidence>
<keyword evidence="7" id="KW-0479">Metal-binding</keyword>
<dbReference type="Pfam" id="PF01743">
    <property type="entry name" value="PolyA_pol"/>
    <property type="match status" value="1"/>
</dbReference>
<keyword evidence="6" id="KW-0548">Nucleotidyltransferase</keyword>
<dbReference type="HOGENOM" id="CLU_015961_6_0_3"/>
<dbReference type="PANTHER" id="PTHR47545:SF2">
    <property type="entry name" value="CC-ADDING TRNA NUCLEOTIDYLTRANSFERASE"/>
    <property type="match status" value="1"/>
</dbReference>
<keyword evidence="5" id="KW-0819">tRNA processing</keyword>
<dbReference type="Gene3D" id="3.30.460.10">
    <property type="entry name" value="Beta Polymerase, domain 2"/>
    <property type="match status" value="1"/>
</dbReference>
<dbReference type="InterPro" id="IPR050124">
    <property type="entry name" value="tRNA_CCA-adding_enzyme"/>
</dbReference>
<dbReference type="InterPro" id="IPR002646">
    <property type="entry name" value="PolA_pol_head_dom"/>
</dbReference>
<evidence type="ECO:0000256" key="4">
    <source>
        <dbReference type="ARBA" id="ARBA00022679"/>
    </source>
</evidence>
<dbReference type="GO" id="GO:0046872">
    <property type="term" value="F:metal ion binding"/>
    <property type="evidence" value="ECO:0007669"/>
    <property type="project" value="UniProtKB-KW"/>
</dbReference>
<dbReference type="STRING" id="329726.AM1_5461"/>
<dbReference type="InterPro" id="IPR043519">
    <property type="entry name" value="NT_sf"/>
</dbReference>
<evidence type="ECO:0000256" key="11">
    <source>
        <dbReference type="RuleBase" id="RU003953"/>
    </source>
</evidence>
<dbReference type="PANTHER" id="PTHR47545">
    <property type="entry name" value="MULTIFUNCTIONAL CCA PROTEIN"/>
    <property type="match status" value="1"/>
</dbReference>
<reference evidence="15 16" key="1">
    <citation type="journal article" date="2008" name="Proc. Natl. Acad. Sci. U.S.A.">
        <title>Niche adaptation and genome expansion in the chlorophyll d-producing cyanobacterium Acaryochloris marina.</title>
        <authorList>
            <person name="Swingley W.D."/>
            <person name="Chen M."/>
            <person name="Cheung P.C."/>
            <person name="Conrad A.L."/>
            <person name="Dejesa L.C."/>
            <person name="Hao J."/>
            <person name="Honchak B.M."/>
            <person name="Karbach L.E."/>
            <person name="Kurdoglu A."/>
            <person name="Lahiri S."/>
            <person name="Mastrian S.D."/>
            <person name="Miyashita H."/>
            <person name="Page L."/>
            <person name="Ramakrishna P."/>
            <person name="Satoh S."/>
            <person name="Sattley W.M."/>
            <person name="Shimada Y."/>
            <person name="Taylor H.L."/>
            <person name="Tomo T."/>
            <person name="Tsuchiya T."/>
            <person name="Wang Z.T."/>
            <person name="Raymond J."/>
            <person name="Mimuro M."/>
            <person name="Blankenship R.E."/>
            <person name="Touchman J.W."/>
        </authorList>
    </citation>
    <scope>NUCLEOTIDE SEQUENCE [LARGE SCALE GENOMIC DNA]</scope>
    <source>
        <strain evidence="16">MBIC 11017</strain>
    </source>
</reference>
<keyword evidence="4 11" id="KW-0808">Transferase</keyword>
<gene>
    <name evidence="15" type="ordered locus">AM1_5461</name>
</gene>
<dbReference type="RefSeq" id="WP_012165655.1">
    <property type="nucleotide sequence ID" value="NC_009925.1"/>
</dbReference>
<dbReference type="GO" id="GO:0000049">
    <property type="term" value="F:tRNA binding"/>
    <property type="evidence" value="ECO:0007669"/>
    <property type="project" value="UniProtKB-KW"/>
</dbReference>
<evidence type="ECO:0000256" key="3">
    <source>
        <dbReference type="ARBA" id="ARBA00022555"/>
    </source>
</evidence>
<keyword evidence="3" id="KW-0820">tRNA-binding</keyword>
<evidence type="ECO:0000256" key="2">
    <source>
        <dbReference type="ARBA" id="ARBA00007265"/>
    </source>
</evidence>
<dbReference type="KEGG" id="amr:AM1_5461"/>